<evidence type="ECO:0000313" key="3">
    <source>
        <dbReference type="Proteomes" id="UP000199180"/>
    </source>
</evidence>
<dbReference type="EMBL" id="FOHO01000006">
    <property type="protein sequence ID" value="SET57339.1"/>
    <property type="molecule type" value="Genomic_DNA"/>
</dbReference>
<organism evidence="2 3">
    <name type="scientific">Paracoccus homiensis</name>
    <dbReference type="NCBI Taxonomy" id="364199"/>
    <lineage>
        <taxon>Bacteria</taxon>
        <taxon>Pseudomonadati</taxon>
        <taxon>Pseudomonadota</taxon>
        <taxon>Alphaproteobacteria</taxon>
        <taxon>Rhodobacterales</taxon>
        <taxon>Paracoccaceae</taxon>
        <taxon>Paracoccus</taxon>
    </lineage>
</organism>
<sequence length="215" mass="21707">MAGGFWSGLLHGSVICVVALAGLSLMAPRTPVVSQPDSRVEKPASPPPPQDRPDRPAASDIDLPAGSEFGRAGDLPPQSPQPLIAPAGRLDQTEAPAVTPPEAEPAPLAVNDPVARPHADDGIGADQGPTQPAVAQGEARADFTRPSASLAPAAQDGPAAPSFAAPDVLPDTYPVASPAAEPEPTDVLPIAPSQTPGLSRPALDLSTPPDLSDLK</sequence>
<protein>
    <submittedName>
        <fullName evidence="2">Uncharacterized protein</fullName>
    </submittedName>
</protein>
<reference evidence="2 3" key="1">
    <citation type="submission" date="2016-10" db="EMBL/GenBank/DDBJ databases">
        <authorList>
            <person name="de Groot N.N."/>
        </authorList>
    </citation>
    <scope>NUCLEOTIDE SEQUENCE [LARGE SCALE GENOMIC DNA]</scope>
    <source>
        <strain evidence="2 3">DSM 17862</strain>
    </source>
</reference>
<dbReference type="STRING" id="364199.SAMN04489858_106220"/>
<feature type="region of interest" description="Disordered" evidence="1">
    <location>
        <begin position="31"/>
        <end position="215"/>
    </location>
</feature>
<evidence type="ECO:0000313" key="2">
    <source>
        <dbReference type="EMBL" id="SET57339.1"/>
    </source>
</evidence>
<dbReference type="RefSeq" id="WP_139206489.1">
    <property type="nucleotide sequence ID" value="NZ_FOHO01000006.1"/>
</dbReference>
<name>A0A1I0FH98_9RHOB</name>
<evidence type="ECO:0000256" key="1">
    <source>
        <dbReference type="SAM" id="MobiDB-lite"/>
    </source>
</evidence>
<feature type="compositionally biased region" description="Low complexity" evidence="1">
    <location>
        <begin position="203"/>
        <end position="215"/>
    </location>
</feature>
<dbReference type="Proteomes" id="UP000199180">
    <property type="component" value="Unassembled WGS sequence"/>
</dbReference>
<gene>
    <name evidence="2" type="ORF">SAMN04489858_106220</name>
</gene>
<proteinExistence type="predicted"/>
<accession>A0A1I0FH98</accession>
<keyword evidence="3" id="KW-1185">Reference proteome</keyword>
<dbReference type="OrthoDB" id="7778961at2"/>
<dbReference type="AlphaFoldDB" id="A0A1I0FH98"/>